<evidence type="ECO:0000256" key="2">
    <source>
        <dbReference type="ARBA" id="ARBA00022692"/>
    </source>
</evidence>
<evidence type="ECO:0000256" key="6">
    <source>
        <dbReference type="SAM" id="MobiDB-lite"/>
    </source>
</evidence>
<evidence type="ECO:0000313" key="9">
    <source>
        <dbReference type="Proteomes" id="UP001500200"/>
    </source>
</evidence>
<dbReference type="RefSeq" id="WP_345448936.1">
    <property type="nucleotide sequence ID" value="NZ_BAABKK010000010.1"/>
</dbReference>
<dbReference type="SUPFAM" id="SSF51306">
    <property type="entry name" value="LexA/Signal peptidase"/>
    <property type="match status" value="1"/>
</dbReference>
<comment type="caution">
    <text evidence="8">The sequence shown here is derived from an EMBL/GenBank/DDBJ whole genome shotgun (WGS) entry which is preliminary data.</text>
</comment>
<dbReference type="InterPro" id="IPR019533">
    <property type="entry name" value="Peptidase_S26"/>
</dbReference>
<accession>A0ABP9SCX7</accession>
<keyword evidence="9" id="KW-1185">Reference proteome</keyword>
<proteinExistence type="predicted"/>
<dbReference type="NCBIfam" id="TIGR02228">
    <property type="entry name" value="sigpep_I_arch"/>
    <property type="match status" value="1"/>
</dbReference>
<dbReference type="InterPro" id="IPR036641">
    <property type="entry name" value="HPT_dom_sf"/>
</dbReference>
<dbReference type="Proteomes" id="UP001500200">
    <property type="component" value="Unassembled WGS sequence"/>
</dbReference>
<feature type="transmembrane region" description="Helical" evidence="7">
    <location>
        <begin position="177"/>
        <end position="195"/>
    </location>
</feature>
<protein>
    <recommendedName>
        <fullName evidence="5">Signal peptidase I</fullName>
        <ecNumber evidence="5">3.4.21.89</ecNumber>
    </recommendedName>
</protein>
<feature type="transmembrane region" description="Helical" evidence="7">
    <location>
        <begin position="36"/>
        <end position="58"/>
    </location>
</feature>
<dbReference type="PANTHER" id="PTHR10806">
    <property type="entry name" value="SIGNAL PEPTIDASE COMPLEX CATALYTIC SUBUNIT SEC11"/>
    <property type="match status" value="1"/>
</dbReference>
<evidence type="ECO:0000256" key="1">
    <source>
        <dbReference type="ARBA" id="ARBA00004370"/>
    </source>
</evidence>
<dbReference type="InterPro" id="IPR001733">
    <property type="entry name" value="Peptidase_S26B"/>
</dbReference>
<evidence type="ECO:0000256" key="4">
    <source>
        <dbReference type="ARBA" id="ARBA00023136"/>
    </source>
</evidence>
<name>A0ABP9SCX7_9MICC</name>
<evidence type="ECO:0000256" key="7">
    <source>
        <dbReference type="SAM" id="Phobius"/>
    </source>
</evidence>
<dbReference type="EC" id="3.4.21.89" evidence="5"/>
<sequence length="328" mass="35028">MTASLLRQRRVSRTATTTATPGTDKNSGVGSKVARAMVSVITTTTMVAAVAAFLFLAVGPRVLGYQTSTMLTGSMSPLINPGDVVVTVPVAVQNLKVGDIITYHIPVEDQRVETHRIIDLTVNNQGTATVRTKGDANNGADPWTATLAAGQVDRQVFTVPYLGNAIRALRDPVVLKVLMYGAPAALVIMVLVSIWRKKPEGDDAAVDAGAALPAFDRRPLKRLAREMKSKEAAEKFAAAYARLLPQRVEKISHALSTGDSDLAMDAVLSLKTSSSMVGALRMEEHCVRLEHALVTTDHTAAIQAGELVRQHQPQLEKALGGHTARRAA</sequence>
<evidence type="ECO:0000313" key="8">
    <source>
        <dbReference type="EMBL" id="GAA5193277.1"/>
    </source>
</evidence>
<dbReference type="CDD" id="cd06530">
    <property type="entry name" value="S26_SPase_I"/>
    <property type="match status" value="1"/>
</dbReference>
<dbReference type="SUPFAM" id="SSF47226">
    <property type="entry name" value="Histidine-containing phosphotransfer domain, HPT domain"/>
    <property type="match status" value="1"/>
</dbReference>
<keyword evidence="4 7" id="KW-0472">Membrane</keyword>
<evidence type="ECO:0000256" key="5">
    <source>
        <dbReference type="NCBIfam" id="TIGR02228"/>
    </source>
</evidence>
<dbReference type="PANTHER" id="PTHR10806:SF6">
    <property type="entry name" value="SIGNAL PEPTIDASE COMPLEX CATALYTIC SUBUNIT SEC11"/>
    <property type="match status" value="1"/>
</dbReference>
<dbReference type="EMBL" id="BAABKK010000010">
    <property type="protein sequence ID" value="GAA5193277.1"/>
    <property type="molecule type" value="Genomic_DNA"/>
</dbReference>
<keyword evidence="3 7" id="KW-1133">Transmembrane helix</keyword>
<organism evidence="8 9">
    <name type="scientific">Arthrobacter gyeryongensis</name>
    <dbReference type="NCBI Taxonomy" id="1650592"/>
    <lineage>
        <taxon>Bacteria</taxon>
        <taxon>Bacillati</taxon>
        <taxon>Actinomycetota</taxon>
        <taxon>Actinomycetes</taxon>
        <taxon>Micrococcales</taxon>
        <taxon>Micrococcaceae</taxon>
        <taxon>Arthrobacter</taxon>
    </lineage>
</organism>
<reference evidence="9" key="1">
    <citation type="journal article" date="2019" name="Int. J. Syst. Evol. Microbiol.">
        <title>The Global Catalogue of Microorganisms (GCM) 10K type strain sequencing project: providing services to taxonomists for standard genome sequencing and annotation.</title>
        <authorList>
            <consortium name="The Broad Institute Genomics Platform"/>
            <consortium name="The Broad Institute Genome Sequencing Center for Infectious Disease"/>
            <person name="Wu L."/>
            <person name="Ma J."/>
        </authorList>
    </citation>
    <scope>NUCLEOTIDE SEQUENCE [LARGE SCALE GENOMIC DNA]</scope>
    <source>
        <strain evidence="9">JCM 18514</strain>
    </source>
</reference>
<comment type="subcellular location">
    <subcellularLocation>
        <location evidence="1">Membrane</location>
    </subcellularLocation>
</comment>
<dbReference type="InterPro" id="IPR036286">
    <property type="entry name" value="LexA/Signal_pep-like_sf"/>
</dbReference>
<keyword evidence="2 7" id="KW-0812">Transmembrane</keyword>
<feature type="region of interest" description="Disordered" evidence="6">
    <location>
        <begin position="1"/>
        <end position="28"/>
    </location>
</feature>
<evidence type="ECO:0000256" key="3">
    <source>
        <dbReference type="ARBA" id="ARBA00022989"/>
    </source>
</evidence>
<dbReference type="Gene3D" id="1.20.120.160">
    <property type="entry name" value="HPT domain"/>
    <property type="match status" value="1"/>
</dbReference>
<gene>
    <name evidence="8" type="ORF">GCM10023346_17660</name>
</gene>